<dbReference type="Proteomes" id="UP000198341">
    <property type="component" value="Chromosome 4"/>
</dbReference>
<accession>K8EE77</accession>
<evidence type="ECO:0000256" key="1">
    <source>
        <dbReference type="PROSITE-ProRule" id="PRU00023"/>
    </source>
</evidence>
<keyword evidence="1" id="KW-0040">ANK repeat</keyword>
<dbReference type="GeneID" id="19016135"/>
<dbReference type="OrthoDB" id="194358at2759"/>
<dbReference type="PROSITE" id="PS50297">
    <property type="entry name" value="ANK_REP_REGION"/>
    <property type="match status" value="1"/>
</dbReference>
<keyword evidence="3" id="KW-1185">Reference proteome</keyword>
<protein>
    <submittedName>
        <fullName evidence="2">Uncharacterized protein</fullName>
    </submittedName>
</protein>
<gene>
    <name evidence="2" type="ORF">Bathy04g01100</name>
</gene>
<reference evidence="2 3" key="1">
    <citation type="submission" date="2011-10" db="EMBL/GenBank/DDBJ databases">
        <authorList>
            <person name="Genoscope - CEA"/>
        </authorList>
    </citation>
    <scope>NUCLEOTIDE SEQUENCE [LARGE SCALE GENOMIC DNA]</scope>
    <source>
        <strain evidence="2 3">RCC 1105</strain>
    </source>
</reference>
<evidence type="ECO:0000313" key="2">
    <source>
        <dbReference type="EMBL" id="CCO16274.1"/>
    </source>
</evidence>
<dbReference type="KEGG" id="bpg:Bathy04g01100"/>
<dbReference type="InterPro" id="IPR002110">
    <property type="entry name" value="Ankyrin_rpt"/>
</dbReference>
<dbReference type="AlphaFoldDB" id="K8EE77"/>
<organism evidence="2 3">
    <name type="scientific">Bathycoccus prasinos</name>
    <dbReference type="NCBI Taxonomy" id="41875"/>
    <lineage>
        <taxon>Eukaryota</taxon>
        <taxon>Viridiplantae</taxon>
        <taxon>Chlorophyta</taxon>
        <taxon>Mamiellophyceae</taxon>
        <taxon>Mamiellales</taxon>
        <taxon>Bathycoccaceae</taxon>
        <taxon>Bathycoccus</taxon>
    </lineage>
</organism>
<name>K8EE77_9CHLO</name>
<feature type="repeat" description="ANK" evidence="1">
    <location>
        <begin position="10"/>
        <end position="42"/>
    </location>
</feature>
<dbReference type="PROSITE" id="PS50088">
    <property type="entry name" value="ANK_REPEAT"/>
    <property type="match status" value="1"/>
</dbReference>
<proteinExistence type="predicted"/>
<dbReference type="RefSeq" id="XP_007513749.1">
    <property type="nucleotide sequence ID" value="XM_007513687.1"/>
</dbReference>
<sequence>MTINDHDQFTGLNAVHVAASEGNVKRLVELMDDGAELDVPALGGMFLSFVFRVV</sequence>
<dbReference type="EMBL" id="FO082275">
    <property type="protein sequence ID" value="CCO16274.1"/>
    <property type="molecule type" value="Genomic_DNA"/>
</dbReference>
<evidence type="ECO:0000313" key="3">
    <source>
        <dbReference type="Proteomes" id="UP000198341"/>
    </source>
</evidence>